<evidence type="ECO:0000313" key="1">
    <source>
        <dbReference type="EMBL" id="VFS66976.1"/>
    </source>
</evidence>
<evidence type="ECO:0000313" key="2">
    <source>
        <dbReference type="Proteomes" id="UP000332594"/>
    </source>
</evidence>
<organism evidence="1 2">
    <name type="scientific">Raoultella terrigena</name>
    <name type="common">Klebsiella terrigena</name>
    <dbReference type="NCBI Taxonomy" id="577"/>
    <lineage>
        <taxon>Bacteria</taxon>
        <taxon>Pseudomonadati</taxon>
        <taxon>Pseudomonadota</taxon>
        <taxon>Gammaproteobacteria</taxon>
        <taxon>Enterobacterales</taxon>
        <taxon>Enterobacteriaceae</taxon>
        <taxon>Klebsiella/Raoultella group</taxon>
        <taxon>Raoultella</taxon>
    </lineage>
</organism>
<dbReference type="Proteomes" id="UP000332594">
    <property type="component" value="Unassembled WGS sequence"/>
</dbReference>
<reference evidence="1 2" key="1">
    <citation type="submission" date="2019-03" db="EMBL/GenBank/DDBJ databases">
        <authorList>
            <consortium name="Pathogen Informatics"/>
        </authorList>
    </citation>
    <scope>NUCLEOTIDE SEQUENCE [LARGE SCALE GENOMIC DNA]</scope>
    <source>
        <strain evidence="1 2">NCTC13038</strain>
    </source>
</reference>
<accession>A0A485B2R1</accession>
<name>A0A485B2R1_RAOTE</name>
<sequence>MVEHAVEDQAHPLPLRIVPQAQQRGVPAKLRIDATIIFGIVFMHARRDKHRIQVQRRDAQLLEIRQLLADTVQIAAVEG</sequence>
<dbReference type="AlphaFoldDB" id="A0A485B2R1"/>
<gene>
    <name evidence="1" type="ORF">NCTC13038_00978</name>
</gene>
<protein>
    <submittedName>
        <fullName evidence="1">Uncharacterized protein</fullName>
    </submittedName>
</protein>
<proteinExistence type="predicted"/>
<dbReference type="EMBL" id="CAADJG010000002">
    <property type="protein sequence ID" value="VFS66976.1"/>
    <property type="molecule type" value="Genomic_DNA"/>
</dbReference>